<dbReference type="InterPro" id="IPR050641">
    <property type="entry name" value="RIFMO-like"/>
</dbReference>
<dbReference type="GO" id="GO:0016709">
    <property type="term" value="F:oxidoreductase activity, acting on paired donors, with incorporation or reduction of molecular oxygen, NAD(P)H as one donor, and incorporation of one atom of oxygen"/>
    <property type="evidence" value="ECO:0007669"/>
    <property type="project" value="UniProtKB-ARBA"/>
</dbReference>
<dbReference type="AlphaFoldDB" id="A0A9P8UY50"/>
<evidence type="ECO:0000256" key="5">
    <source>
        <dbReference type="ARBA" id="ARBA00023002"/>
    </source>
</evidence>
<evidence type="ECO:0000313" key="7">
    <source>
        <dbReference type="EMBL" id="KAH6660508.1"/>
    </source>
</evidence>
<evidence type="ECO:0000259" key="6">
    <source>
        <dbReference type="Pfam" id="PF01494"/>
    </source>
</evidence>
<dbReference type="PRINTS" id="PR00420">
    <property type="entry name" value="RNGMNOXGNASE"/>
</dbReference>
<dbReference type="PANTHER" id="PTHR43004">
    <property type="entry name" value="TRK SYSTEM POTASSIUM UPTAKE PROTEIN"/>
    <property type="match status" value="1"/>
</dbReference>
<sequence>MTSAMDIPVLIVGGGPTGQALALELSAQKISYRIIMKDAQRSPYSRALVVQPRTQELLNRHGDVRELLSTGFQARGTTMAVNGKRIADMDADFNGITTTRFPGPMAISQAQTEKYMDDQLKKYGKAVEMGIEATSITPDADGATVILVSQDGNEEVIRARYVVGADGAHSAVRHAAKTLTFEGDAYPQEFILADVKIKSDQPADRAYFCLSTGVCVVLPQQDGLARLIVSRPDQPREQDLTLEDFQQFLDKVYPGHAEIYDPVWITSFHLHHRIVSNYREGRLLLAGDAAHIHSPAGGQGMNTGIQDAVNLGWKLAAVLRGEKPDSFLDTYDAERRRVGQYLLQNSDRLFSFMTSTNTWFLWLRNLILPWVLPWAVSSPQRVLKNLTFMTQFRIRYRNSPIVGTAPGFDGPVKGGYRAVEGRLRGPEGQEKYLQDLLTPESHHLVLFSGTGPGAASEGDLHRAEGAFLESTHTRTKVHTIVGDGQHGGQLGWRDVDGATHRDYGFQRPGYALVRPDSYVAHIGPLSSLNELIAWLG</sequence>
<dbReference type="GeneID" id="70129542"/>
<dbReference type="SUPFAM" id="SSF51905">
    <property type="entry name" value="FAD/NAD(P)-binding domain"/>
    <property type="match status" value="1"/>
</dbReference>
<gene>
    <name evidence="7" type="ORF">BKA67DRAFT_53951</name>
</gene>
<keyword evidence="8" id="KW-1185">Reference proteome</keyword>
<dbReference type="GO" id="GO:0071949">
    <property type="term" value="F:FAD binding"/>
    <property type="evidence" value="ECO:0007669"/>
    <property type="project" value="InterPro"/>
</dbReference>
<keyword evidence="4" id="KW-0274">FAD</keyword>
<keyword evidence="3" id="KW-0285">Flavoprotein</keyword>
<accession>A0A9P8UY50</accession>
<dbReference type="Gene3D" id="3.40.30.120">
    <property type="match status" value="1"/>
</dbReference>
<evidence type="ECO:0000256" key="1">
    <source>
        <dbReference type="ARBA" id="ARBA00001974"/>
    </source>
</evidence>
<feature type="domain" description="FAD-binding" evidence="6">
    <location>
        <begin position="7"/>
        <end position="346"/>
    </location>
</feature>
<keyword evidence="5" id="KW-0560">Oxidoreductase</keyword>
<evidence type="ECO:0000256" key="4">
    <source>
        <dbReference type="ARBA" id="ARBA00022827"/>
    </source>
</evidence>
<dbReference type="Proteomes" id="UP000758603">
    <property type="component" value="Unassembled WGS sequence"/>
</dbReference>
<dbReference type="InterPro" id="IPR036188">
    <property type="entry name" value="FAD/NAD-bd_sf"/>
</dbReference>
<proteinExistence type="predicted"/>
<evidence type="ECO:0000256" key="2">
    <source>
        <dbReference type="ARBA" id="ARBA00005179"/>
    </source>
</evidence>
<dbReference type="OrthoDB" id="10016252at2759"/>
<dbReference type="Pfam" id="PF01494">
    <property type="entry name" value="FAD_binding_3"/>
    <property type="match status" value="1"/>
</dbReference>
<evidence type="ECO:0000256" key="3">
    <source>
        <dbReference type="ARBA" id="ARBA00022630"/>
    </source>
</evidence>
<dbReference type="InterPro" id="IPR002938">
    <property type="entry name" value="FAD-bd"/>
</dbReference>
<dbReference type="PANTHER" id="PTHR43004:SF19">
    <property type="entry name" value="BINDING MONOOXYGENASE, PUTATIVE (JCVI)-RELATED"/>
    <property type="match status" value="1"/>
</dbReference>
<dbReference type="Gene3D" id="3.30.70.2450">
    <property type="match status" value="1"/>
</dbReference>
<protein>
    <submittedName>
        <fullName evidence="7">FAD binding domain-containing protein</fullName>
    </submittedName>
</protein>
<comment type="cofactor">
    <cofactor evidence="1">
        <name>FAD</name>
        <dbReference type="ChEBI" id="CHEBI:57692"/>
    </cofactor>
</comment>
<evidence type="ECO:0000313" key="8">
    <source>
        <dbReference type="Proteomes" id="UP000758603"/>
    </source>
</evidence>
<dbReference type="Gene3D" id="3.50.50.60">
    <property type="entry name" value="FAD/NAD(P)-binding domain"/>
    <property type="match status" value="1"/>
</dbReference>
<comment type="caution">
    <text evidence="7">The sequence shown here is derived from an EMBL/GenBank/DDBJ whole genome shotgun (WGS) entry which is preliminary data.</text>
</comment>
<name>A0A9P8UY50_9PEZI</name>
<organism evidence="7 8">
    <name type="scientific">Truncatella angustata</name>
    <dbReference type="NCBI Taxonomy" id="152316"/>
    <lineage>
        <taxon>Eukaryota</taxon>
        <taxon>Fungi</taxon>
        <taxon>Dikarya</taxon>
        <taxon>Ascomycota</taxon>
        <taxon>Pezizomycotina</taxon>
        <taxon>Sordariomycetes</taxon>
        <taxon>Xylariomycetidae</taxon>
        <taxon>Amphisphaeriales</taxon>
        <taxon>Sporocadaceae</taxon>
        <taxon>Truncatella</taxon>
    </lineage>
</organism>
<comment type="pathway">
    <text evidence="2">Secondary metabolite biosynthesis.</text>
</comment>
<reference evidence="7" key="1">
    <citation type="journal article" date="2021" name="Nat. Commun.">
        <title>Genetic determinants of endophytism in the Arabidopsis root mycobiome.</title>
        <authorList>
            <person name="Mesny F."/>
            <person name="Miyauchi S."/>
            <person name="Thiergart T."/>
            <person name="Pickel B."/>
            <person name="Atanasova L."/>
            <person name="Karlsson M."/>
            <person name="Huettel B."/>
            <person name="Barry K.W."/>
            <person name="Haridas S."/>
            <person name="Chen C."/>
            <person name="Bauer D."/>
            <person name="Andreopoulos W."/>
            <person name="Pangilinan J."/>
            <person name="LaButti K."/>
            <person name="Riley R."/>
            <person name="Lipzen A."/>
            <person name="Clum A."/>
            <person name="Drula E."/>
            <person name="Henrissat B."/>
            <person name="Kohler A."/>
            <person name="Grigoriev I.V."/>
            <person name="Martin F.M."/>
            <person name="Hacquard S."/>
        </authorList>
    </citation>
    <scope>NUCLEOTIDE SEQUENCE</scope>
    <source>
        <strain evidence="7">MPI-SDFR-AT-0073</strain>
    </source>
</reference>
<dbReference type="EMBL" id="JAGPXC010000001">
    <property type="protein sequence ID" value="KAH6660508.1"/>
    <property type="molecule type" value="Genomic_DNA"/>
</dbReference>
<dbReference type="RefSeq" id="XP_045964639.1">
    <property type="nucleotide sequence ID" value="XM_046100650.1"/>
</dbReference>